<dbReference type="InterPro" id="IPR050980">
    <property type="entry name" value="2C_sensor_his_kinase"/>
</dbReference>
<dbReference type="Pfam" id="PF02518">
    <property type="entry name" value="HATPase_c"/>
    <property type="match status" value="1"/>
</dbReference>
<organism evidence="10 11">
    <name type="scientific">Tribonema minus</name>
    <dbReference type="NCBI Taxonomy" id="303371"/>
    <lineage>
        <taxon>Eukaryota</taxon>
        <taxon>Sar</taxon>
        <taxon>Stramenopiles</taxon>
        <taxon>Ochrophyta</taxon>
        <taxon>PX clade</taxon>
        <taxon>Xanthophyceae</taxon>
        <taxon>Tribonematales</taxon>
        <taxon>Tribonemataceae</taxon>
        <taxon>Tribonema</taxon>
    </lineage>
</organism>
<dbReference type="SUPFAM" id="SSF55874">
    <property type="entry name" value="ATPase domain of HSP90 chaperone/DNA topoisomerase II/histidine kinase"/>
    <property type="match status" value="1"/>
</dbReference>
<name>A0A835Z632_9STRA</name>
<dbReference type="Gene3D" id="3.30.565.10">
    <property type="entry name" value="Histidine kinase-like ATPase, C-terminal domain"/>
    <property type="match status" value="1"/>
</dbReference>
<evidence type="ECO:0000256" key="6">
    <source>
        <dbReference type="ARBA" id="ARBA00022840"/>
    </source>
</evidence>
<evidence type="ECO:0000256" key="2">
    <source>
        <dbReference type="ARBA" id="ARBA00012438"/>
    </source>
</evidence>
<feature type="region of interest" description="Disordered" evidence="8">
    <location>
        <begin position="38"/>
        <end position="71"/>
    </location>
</feature>
<gene>
    <name evidence="10" type="ORF">JKP88DRAFT_307669</name>
</gene>
<feature type="compositionally biased region" description="Basic and acidic residues" evidence="8">
    <location>
        <begin position="325"/>
        <end position="340"/>
    </location>
</feature>
<protein>
    <recommendedName>
        <fullName evidence="2">histidine kinase</fullName>
        <ecNumber evidence="2">2.7.13.3</ecNumber>
    </recommendedName>
</protein>
<evidence type="ECO:0000256" key="3">
    <source>
        <dbReference type="ARBA" id="ARBA00022679"/>
    </source>
</evidence>
<comment type="caution">
    <text evidence="10">The sequence shown here is derived from an EMBL/GenBank/DDBJ whole genome shotgun (WGS) entry which is preliminary data.</text>
</comment>
<keyword evidence="7" id="KW-0175">Coiled coil</keyword>
<dbReference type="SMART" id="SM00387">
    <property type="entry name" value="HATPase_c"/>
    <property type="match status" value="1"/>
</dbReference>
<dbReference type="PROSITE" id="PS50109">
    <property type="entry name" value="HIS_KIN"/>
    <property type="match status" value="1"/>
</dbReference>
<feature type="region of interest" description="Disordered" evidence="8">
    <location>
        <begin position="325"/>
        <end position="347"/>
    </location>
</feature>
<reference evidence="10" key="1">
    <citation type="submission" date="2021-02" db="EMBL/GenBank/DDBJ databases">
        <title>First Annotated Genome of the Yellow-green Alga Tribonema minus.</title>
        <authorList>
            <person name="Mahan K.M."/>
        </authorList>
    </citation>
    <scope>NUCLEOTIDE SEQUENCE</scope>
    <source>
        <strain evidence="10">UTEX B ZZ1240</strain>
    </source>
</reference>
<feature type="domain" description="Histidine kinase" evidence="9">
    <location>
        <begin position="521"/>
        <end position="708"/>
    </location>
</feature>
<keyword evidence="6" id="KW-0067">ATP-binding</keyword>
<feature type="region of interest" description="Disordered" evidence="8">
    <location>
        <begin position="1"/>
        <end position="25"/>
    </location>
</feature>
<dbReference type="PANTHER" id="PTHR44936">
    <property type="entry name" value="SENSOR PROTEIN CREC"/>
    <property type="match status" value="1"/>
</dbReference>
<feature type="coiled-coil region" evidence="7">
    <location>
        <begin position="452"/>
        <end position="479"/>
    </location>
</feature>
<evidence type="ECO:0000256" key="1">
    <source>
        <dbReference type="ARBA" id="ARBA00000085"/>
    </source>
</evidence>
<dbReference type="SUPFAM" id="SSF52172">
    <property type="entry name" value="CheY-like"/>
    <property type="match status" value="1"/>
</dbReference>
<keyword evidence="5" id="KW-0418">Kinase</keyword>
<dbReference type="PANTHER" id="PTHR44936:SF10">
    <property type="entry name" value="SENSOR PROTEIN RSTB"/>
    <property type="match status" value="1"/>
</dbReference>
<accession>A0A835Z632</accession>
<evidence type="ECO:0000313" key="10">
    <source>
        <dbReference type="EMBL" id="KAG5187426.1"/>
    </source>
</evidence>
<evidence type="ECO:0000259" key="9">
    <source>
        <dbReference type="PROSITE" id="PS50109"/>
    </source>
</evidence>
<keyword evidence="4" id="KW-0547">Nucleotide-binding</keyword>
<dbReference type="InterPro" id="IPR036890">
    <property type="entry name" value="HATPase_C_sf"/>
</dbReference>
<sequence length="972" mass="109981">MSLSGDGYRVDHVVPGSSGISQSDDDEIAVEDIDLKWNVGSDGGEAPWSRTSRSQSQTSRDTNTTANNAGQKIARDVFKSMDQTTHRMLKDIDIMFKAREASLENVYQQARFYNIEHFLAVEFDQQRDDLNTACMSAIMTLSRKDMTATNAGSHIALTWYEKALMKYENFFRKARVIRGAFLRTFEFFKVISEANLSHIQDKHAREVTMLKAAHSMKVANDPSEITSSHLEFAQMRERQALDVSHMREMNENTAAWEMSLLEFHLKCNEDIAMADINMWRTLQQRKVRDRNALTCLETKLQQHVKSEEDHLAIEHKSALEEMGKKLDARSREAKAQERETSRKKRHQDFYAHGTSIASDALYKLTFTSHDTFYASDSNFDSGDSEDDSYDHVHSDPYIEIVMLRRQQRRQLLDRRSTMRKSHDAQLQVLRKAQHKERKKLMDSMRTDIDRMHSVQVEKHEELKRNRERLQAKLGEVHKSAAHALRDKQTREMYKLLEEEKQKTITASIVSDAKAQEAMSNHVFHEMRNVLSSMLAIADTMADDPSMQDMALRQRSMCQYAVETMDTMLDVTLYQGGMYKVRRSAMKLTDLFDKAMMLQGDRVARGVALSRVAPEFAYDIDAHVLTQLLVNLLSNSSKVTKTGHIRVVAREVQPGQIELGVSDTGPGMVGAVNALAFPADPDEYKRRSCGYGLYLVNLIAKSMEADLSVLTPVPSDHWTRQTTDGGPGAYVSLKFECARSAESEPTAEGEAGDKKSASTLHLPLRPSGRWRVIVADDQRLVRVFSLQLLSRLVQANSNLSLEVITVQSCEEAARADKQFKPDLILMDAHFDQTLLQTRDSSELEQFERPKLVLEAGTAAADATALIRSFTKDERFDMQPGDGVALGTEFVYNYVGDAICILATGSPISDIGKRAIMMKPYTMDGFCREMERAYAECNHFRQRVEKDEETGNIVLKGRGSAVVLFASERAASPS</sequence>
<evidence type="ECO:0000256" key="5">
    <source>
        <dbReference type="ARBA" id="ARBA00022777"/>
    </source>
</evidence>
<comment type="catalytic activity">
    <reaction evidence="1">
        <text>ATP + protein L-histidine = ADP + protein N-phospho-L-histidine.</text>
        <dbReference type="EC" id="2.7.13.3"/>
    </reaction>
</comment>
<dbReference type="InterPro" id="IPR005467">
    <property type="entry name" value="His_kinase_dom"/>
</dbReference>
<dbReference type="AlphaFoldDB" id="A0A835Z632"/>
<dbReference type="EMBL" id="JAFCMP010000090">
    <property type="protein sequence ID" value="KAG5187426.1"/>
    <property type="molecule type" value="Genomic_DNA"/>
</dbReference>
<dbReference type="GO" id="GO:0004673">
    <property type="term" value="F:protein histidine kinase activity"/>
    <property type="evidence" value="ECO:0007669"/>
    <property type="project" value="UniProtKB-EC"/>
</dbReference>
<keyword evidence="3" id="KW-0808">Transferase</keyword>
<evidence type="ECO:0000256" key="8">
    <source>
        <dbReference type="SAM" id="MobiDB-lite"/>
    </source>
</evidence>
<dbReference type="Proteomes" id="UP000664859">
    <property type="component" value="Unassembled WGS sequence"/>
</dbReference>
<dbReference type="InterPro" id="IPR011006">
    <property type="entry name" value="CheY-like_superfamily"/>
</dbReference>
<dbReference type="EC" id="2.7.13.3" evidence="2"/>
<dbReference type="GO" id="GO:0005524">
    <property type="term" value="F:ATP binding"/>
    <property type="evidence" value="ECO:0007669"/>
    <property type="project" value="UniProtKB-KW"/>
</dbReference>
<proteinExistence type="predicted"/>
<feature type="compositionally biased region" description="Low complexity" evidence="8">
    <location>
        <begin position="49"/>
        <end position="65"/>
    </location>
</feature>
<evidence type="ECO:0000256" key="4">
    <source>
        <dbReference type="ARBA" id="ARBA00022741"/>
    </source>
</evidence>
<keyword evidence="11" id="KW-1185">Reference proteome</keyword>
<evidence type="ECO:0000256" key="7">
    <source>
        <dbReference type="SAM" id="Coils"/>
    </source>
</evidence>
<evidence type="ECO:0000313" key="11">
    <source>
        <dbReference type="Proteomes" id="UP000664859"/>
    </source>
</evidence>
<dbReference type="InterPro" id="IPR003594">
    <property type="entry name" value="HATPase_dom"/>
</dbReference>